<dbReference type="GO" id="GO:0005634">
    <property type="term" value="C:nucleus"/>
    <property type="evidence" value="ECO:0000318"/>
    <property type="project" value="GO_Central"/>
</dbReference>
<dbReference type="AlphaFoldDB" id="A8XXV9"/>
<dbReference type="InterPro" id="IPR004843">
    <property type="entry name" value="Calcineurin-like_PHP"/>
</dbReference>
<feature type="domain" description="Serine/threonine specific protein phosphatases" evidence="2">
    <location>
        <begin position="173"/>
        <end position="178"/>
    </location>
</feature>
<dbReference type="SMART" id="SM00156">
    <property type="entry name" value="PP2Ac"/>
    <property type="match status" value="1"/>
</dbReference>
<accession>A8XXV9</accession>
<comment type="similarity">
    <text evidence="1">Belongs to the PPP phosphatase family.</text>
</comment>
<dbReference type="InterPro" id="IPR050341">
    <property type="entry name" value="PP1_catalytic_subunit"/>
</dbReference>
<dbReference type="GO" id="GO:0005737">
    <property type="term" value="C:cytoplasm"/>
    <property type="evidence" value="ECO:0000318"/>
    <property type="project" value="GO_Central"/>
</dbReference>
<keyword evidence="1" id="KW-0378">Hydrolase</keyword>
<dbReference type="PANTHER" id="PTHR11668">
    <property type="entry name" value="SERINE/THREONINE PROTEIN PHOSPHATASE"/>
    <property type="match status" value="1"/>
</dbReference>
<dbReference type="InterPro" id="IPR006186">
    <property type="entry name" value="Ser/Thr-sp_prot-phosphatase"/>
</dbReference>
<dbReference type="GO" id="GO:0004722">
    <property type="term" value="F:protein serine/threonine phosphatase activity"/>
    <property type="evidence" value="ECO:0000318"/>
    <property type="project" value="GO_Central"/>
</dbReference>
<dbReference type="Proteomes" id="UP000008549">
    <property type="component" value="Unassembled WGS sequence"/>
</dbReference>
<protein>
    <recommendedName>
        <fullName evidence="1">Serine/threonine-protein phosphatase</fullName>
        <ecNumber evidence="1">3.1.3.16</ecNumber>
    </recommendedName>
</protein>
<reference evidence="3 4" key="1">
    <citation type="journal article" date="2003" name="PLoS Biol.">
        <title>The genome sequence of Caenorhabditis briggsae: a platform for comparative genomics.</title>
        <authorList>
            <person name="Stein L.D."/>
            <person name="Bao Z."/>
            <person name="Blasiar D."/>
            <person name="Blumenthal T."/>
            <person name="Brent M.R."/>
            <person name="Chen N."/>
            <person name="Chinwalla A."/>
            <person name="Clarke L."/>
            <person name="Clee C."/>
            <person name="Coghlan A."/>
            <person name="Coulson A."/>
            <person name="D'Eustachio P."/>
            <person name="Fitch D.H."/>
            <person name="Fulton L.A."/>
            <person name="Fulton R.E."/>
            <person name="Griffiths-Jones S."/>
            <person name="Harris T.W."/>
            <person name="Hillier L.W."/>
            <person name="Kamath R."/>
            <person name="Kuwabara P.E."/>
            <person name="Mardis E.R."/>
            <person name="Marra M.A."/>
            <person name="Miner T.L."/>
            <person name="Minx P."/>
            <person name="Mullikin J.C."/>
            <person name="Plumb R.W."/>
            <person name="Rogers J."/>
            <person name="Schein J.E."/>
            <person name="Sohrmann M."/>
            <person name="Spieth J."/>
            <person name="Stajich J.E."/>
            <person name="Wei C."/>
            <person name="Willey D."/>
            <person name="Wilson R.K."/>
            <person name="Durbin R."/>
            <person name="Waterston R.H."/>
        </authorList>
    </citation>
    <scope>NUCLEOTIDE SEQUENCE [LARGE SCALE GENOMIC DNA]</scope>
    <source>
        <strain evidence="3 4">AF16</strain>
    </source>
</reference>
<proteinExistence type="inferred from homology"/>
<dbReference type="InterPro" id="IPR029052">
    <property type="entry name" value="Metallo-depent_PP-like"/>
</dbReference>
<dbReference type="KEGG" id="cbr:CBG_20474"/>
<name>A8XXV9_CAEBR</name>
<evidence type="ECO:0000313" key="5">
    <source>
        <dbReference type="WormBase" id="CBG20474"/>
    </source>
</evidence>
<dbReference type="Gene3D" id="3.60.21.10">
    <property type="match status" value="1"/>
</dbReference>
<dbReference type="PROSITE" id="PS00125">
    <property type="entry name" value="SER_THR_PHOSPHATASE"/>
    <property type="match status" value="1"/>
</dbReference>
<dbReference type="OMA" id="PFYCGQT"/>
<dbReference type="GeneID" id="8588587"/>
<dbReference type="HOGENOM" id="CLU_004962_8_3_1"/>
<dbReference type="SUPFAM" id="SSF56300">
    <property type="entry name" value="Metallo-dependent phosphatases"/>
    <property type="match status" value="1"/>
</dbReference>
<dbReference type="PANTHER" id="PTHR11668:SF236">
    <property type="entry name" value="SERINE_THREONINE-PROTEIN PHOSPHATASE"/>
    <property type="match status" value="1"/>
</dbReference>
<dbReference type="CTD" id="8588587"/>
<reference evidence="3 4" key="2">
    <citation type="journal article" date="2011" name="PLoS Genet.">
        <title>Caenorhabditis briggsae recombinant inbred line genotypes reveal inter-strain incompatibility and the evolution of recombination.</title>
        <authorList>
            <person name="Ross J.A."/>
            <person name="Koboldt D.C."/>
            <person name="Staisch J.E."/>
            <person name="Chamberlin H.M."/>
            <person name="Gupta B.P."/>
            <person name="Miller R.D."/>
            <person name="Baird S.E."/>
            <person name="Haag E.S."/>
        </authorList>
    </citation>
    <scope>NUCLEOTIDE SEQUENCE [LARGE SCALE GENOMIC DNA]</scope>
    <source>
        <strain evidence="3 4">AF16</strain>
    </source>
</reference>
<dbReference type="EMBL" id="HE601012">
    <property type="protein sequence ID" value="CAP37478.2"/>
    <property type="molecule type" value="Genomic_DNA"/>
</dbReference>
<dbReference type="EC" id="3.1.3.16" evidence="1"/>
<organism evidence="3 4">
    <name type="scientific">Caenorhabditis briggsae</name>
    <dbReference type="NCBI Taxonomy" id="6238"/>
    <lineage>
        <taxon>Eukaryota</taxon>
        <taxon>Metazoa</taxon>
        <taxon>Ecdysozoa</taxon>
        <taxon>Nematoda</taxon>
        <taxon>Chromadorea</taxon>
        <taxon>Rhabditida</taxon>
        <taxon>Rhabditina</taxon>
        <taxon>Rhabditomorpha</taxon>
        <taxon>Rhabditoidea</taxon>
        <taxon>Rhabditidae</taxon>
        <taxon>Peloderinae</taxon>
        <taxon>Caenorhabditis</taxon>
    </lineage>
</organism>
<sequence>MSGNAFEGSMNPGTAEDQKKIHLWLESIIFRFFHVWSPVNCQDMLKRYEIFELCLRTRELFWSKPLYREVEVPVTIVGDIHGQFEDLKMMMDMNGWPFSEDEAKEMYRNMVTKNRKDIKVQLPATLGSGTDRQKGPKNYLFLGDYVDRGPHSIEVVLMLFAMHLRWPDRVTLLRGNHESRPVNRQYGFFGECSRRYSERCENDFCRGMRIEGFRVYEVFQLAFNVMPLTAIVNKRIMCMHGGISEELYDMKQLDALKRPLDTPDIGIIADLTWADPETEIEMYKESPRGAGKIFGAKAVDEFCKHFSLDLIVRAHQVVQDGYEFFADKKLVTIFSAPFYCGQTNNIASMLNIDSDMVASFMLVKPVTEIKENLNVGEKAEEENLQ</sequence>
<dbReference type="PRINTS" id="PR00114">
    <property type="entry name" value="STPHPHTASE"/>
</dbReference>
<dbReference type="InParanoid" id="A8XXV9"/>
<evidence type="ECO:0000313" key="3">
    <source>
        <dbReference type="EMBL" id="CAP37478.2"/>
    </source>
</evidence>
<dbReference type="eggNOG" id="KOG0374">
    <property type="taxonomic scope" value="Eukaryota"/>
</dbReference>
<dbReference type="STRING" id="6238.A8XXV9"/>
<dbReference type="WormBase" id="CBG20474">
    <property type="protein sequence ID" value="CBP44547"/>
    <property type="gene ID" value="WBGene00039449"/>
</dbReference>
<evidence type="ECO:0000313" key="4">
    <source>
        <dbReference type="Proteomes" id="UP000008549"/>
    </source>
</evidence>
<dbReference type="Pfam" id="PF00149">
    <property type="entry name" value="Metallophos"/>
    <property type="match status" value="1"/>
</dbReference>
<dbReference type="RefSeq" id="XP_045097053.1">
    <property type="nucleotide sequence ID" value="XM_045236705.1"/>
</dbReference>
<keyword evidence="4" id="KW-1185">Reference proteome</keyword>
<evidence type="ECO:0000259" key="2">
    <source>
        <dbReference type="PROSITE" id="PS00125"/>
    </source>
</evidence>
<evidence type="ECO:0000256" key="1">
    <source>
        <dbReference type="RuleBase" id="RU004273"/>
    </source>
</evidence>
<comment type="catalytic activity">
    <reaction evidence="1">
        <text>O-phospho-L-threonyl-[protein] + H2O = L-threonyl-[protein] + phosphate</text>
        <dbReference type="Rhea" id="RHEA:47004"/>
        <dbReference type="Rhea" id="RHEA-COMP:11060"/>
        <dbReference type="Rhea" id="RHEA-COMP:11605"/>
        <dbReference type="ChEBI" id="CHEBI:15377"/>
        <dbReference type="ChEBI" id="CHEBI:30013"/>
        <dbReference type="ChEBI" id="CHEBI:43474"/>
        <dbReference type="ChEBI" id="CHEBI:61977"/>
        <dbReference type="EC" id="3.1.3.16"/>
    </reaction>
</comment>
<gene>
    <name evidence="3 5" type="ORF">CBG20474</name>
    <name evidence="3" type="ORF">CBG_20474</name>
</gene>
<dbReference type="FunCoup" id="A8XXV9">
    <property type="interactions" value="142"/>
</dbReference>